<dbReference type="RefSeq" id="WP_311662566.1">
    <property type="nucleotide sequence ID" value="NZ_JAVRHT010000009.1"/>
</dbReference>
<dbReference type="SUPFAM" id="SSF52540">
    <property type="entry name" value="P-loop containing nucleoside triphosphate hydrolases"/>
    <property type="match status" value="1"/>
</dbReference>
<dbReference type="SUPFAM" id="SSF53795">
    <property type="entry name" value="PEP carboxykinase-like"/>
    <property type="match status" value="1"/>
</dbReference>
<dbReference type="Gene3D" id="3.40.50.300">
    <property type="entry name" value="P-loop containing nucleotide triphosphate hydrolases"/>
    <property type="match status" value="1"/>
</dbReference>
<name>A0ABU3BPM8_9BACT</name>
<sequence>MPTYTAYGLTLDSEFPFPELVEVEPTGPPDVELVYGTVRWDASGGGDRIAGQFEDVARFELTGGRRIVVEELREADEEAIRARLLGEIFATLLRQRGHLVLHACAVAGRGGAVCVIGESGWGKSTLAEAFHQRGYALLTDDVAAFTTRPGQRPEVVPSYPQIRLRDDAAMFLAPGGDGLTPISRNGPKLARSNVEMADDPIPVAAAYFLEPGFREQTAIVDVPAQNAVVQLIAHTRARTLIHTNTPALLTQHLQQCSDFVRTVRPRLLQRRHSFEALGEVMAAVEADAGVGPLEARPTPPRPTS</sequence>
<dbReference type="EMBL" id="JAVRHT010000009">
    <property type="protein sequence ID" value="MDT0631223.1"/>
    <property type="molecule type" value="Genomic_DNA"/>
</dbReference>
<reference evidence="1 2" key="1">
    <citation type="submission" date="2023-09" db="EMBL/GenBank/DDBJ databases">
        <authorList>
            <person name="Rey-Velasco X."/>
        </authorList>
    </citation>
    <scope>NUCLEOTIDE SEQUENCE [LARGE SCALE GENOMIC DNA]</scope>
    <source>
        <strain evidence="1 2">F394</strain>
    </source>
</reference>
<organism evidence="1 2">
    <name type="scientific">Rubrivirga litoralis</name>
    <dbReference type="NCBI Taxonomy" id="3075598"/>
    <lineage>
        <taxon>Bacteria</taxon>
        <taxon>Pseudomonadati</taxon>
        <taxon>Rhodothermota</taxon>
        <taxon>Rhodothermia</taxon>
        <taxon>Rhodothermales</taxon>
        <taxon>Rubricoccaceae</taxon>
        <taxon>Rubrivirga</taxon>
    </lineage>
</organism>
<evidence type="ECO:0008006" key="3">
    <source>
        <dbReference type="Google" id="ProtNLM"/>
    </source>
</evidence>
<evidence type="ECO:0000313" key="1">
    <source>
        <dbReference type="EMBL" id="MDT0631223.1"/>
    </source>
</evidence>
<proteinExistence type="predicted"/>
<protein>
    <recommendedName>
        <fullName evidence="3">Hpr(Ser) kinase/phosphatase</fullName>
    </recommendedName>
</protein>
<dbReference type="InterPro" id="IPR027417">
    <property type="entry name" value="P-loop_NTPase"/>
</dbReference>
<dbReference type="Proteomes" id="UP001267426">
    <property type="component" value="Unassembled WGS sequence"/>
</dbReference>
<accession>A0ABU3BPM8</accession>
<evidence type="ECO:0000313" key="2">
    <source>
        <dbReference type="Proteomes" id="UP001267426"/>
    </source>
</evidence>
<comment type="caution">
    <text evidence="1">The sequence shown here is derived from an EMBL/GenBank/DDBJ whole genome shotgun (WGS) entry which is preliminary data.</text>
</comment>
<gene>
    <name evidence="1" type="ORF">RM540_05615</name>
</gene>
<keyword evidence="2" id="KW-1185">Reference proteome</keyword>